<dbReference type="PANTHER" id="PTHR40062">
    <property type="entry name" value="GTP-SENSING TRANSCRIPTIONAL PLEIOTROPIC REPRESSOR CODY"/>
    <property type="match status" value="1"/>
</dbReference>
<keyword evidence="6 8" id="KW-0804">Transcription</keyword>
<dbReference type="HAMAP" id="MF_00621">
    <property type="entry name" value="HTH_type_CodY"/>
    <property type="match status" value="1"/>
</dbReference>
<dbReference type="Gene3D" id="1.10.10.10">
    <property type="entry name" value="Winged helix-like DNA-binding domain superfamily/Winged helix DNA-binding domain"/>
    <property type="match status" value="1"/>
</dbReference>
<dbReference type="NCBIfam" id="TIGR02787">
    <property type="entry name" value="codY_Gpos"/>
    <property type="match status" value="1"/>
</dbReference>
<evidence type="ECO:0000256" key="2">
    <source>
        <dbReference type="ARBA" id="ARBA00022490"/>
    </source>
</evidence>
<feature type="domain" description="Global transcriptional regulator CodY C-terminal" evidence="10">
    <location>
        <begin position="202"/>
        <end position="258"/>
    </location>
</feature>
<dbReference type="GO" id="GO:0005525">
    <property type="term" value="F:GTP binding"/>
    <property type="evidence" value="ECO:0007669"/>
    <property type="project" value="InterPro"/>
</dbReference>
<feature type="domain" description="Global transcriptional regulator CodY N-terminal" evidence="9">
    <location>
        <begin position="4"/>
        <end position="182"/>
    </location>
</feature>
<comment type="function">
    <text evidence="8">DNA-binding global transcriptional regulator which is involved in the adaptive response to starvation and acts by directly or indirectly controlling the expression of numerous genes in response to nutrient availability. During rapid exponential growth, CodY is highly active and represses genes whose products allow adaptation to nutrient depletion.</text>
</comment>
<dbReference type="GO" id="GO:0003700">
    <property type="term" value="F:DNA-binding transcription factor activity"/>
    <property type="evidence" value="ECO:0007669"/>
    <property type="project" value="InterPro"/>
</dbReference>
<dbReference type="InterPro" id="IPR011991">
    <property type="entry name" value="ArsR-like_HTH"/>
</dbReference>
<dbReference type="FunFam" id="1.10.10.10:FF:000034">
    <property type="entry name" value="GTP-sensing transcriptional pleiotropic repressor CodY"/>
    <property type="match status" value="1"/>
</dbReference>
<evidence type="ECO:0000256" key="6">
    <source>
        <dbReference type="ARBA" id="ARBA00023163"/>
    </source>
</evidence>
<keyword evidence="3 8" id="KW-0678">Repressor</keyword>
<evidence type="ECO:0000256" key="1">
    <source>
        <dbReference type="ARBA" id="ARBA00004496"/>
    </source>
</evidence>
<dbReference type="GO" id="GO:0003677">
    <property type="term" value="F:DNA binding"/>
    <property type="evidence" value="ECO:0007669"/>
    <property type="project" value="UniProtKB-UniRule"/>
</dbReference>
<name>A0A2X3VPC6_STRSA</name>
<dbReference type="Pfam" id="PF08222">
    <property type="entry name" value="HTH_CodY"/>
    <property type="match status" value="1"/>
</dbReference>
<comment type="subcellular location">
    <subcellularLocation>
        <location evidence="1 8">Cytoplasm</location>
    </subcellularLocation>
</comment>
<dbReference type="InterPro" id="IPR014154">
    <property type="entry name" value="CodY"/>
</dbReference>
<sequence>MADLLEKTRKITSILKRSEEQMQEDLPYNAITRQLADIIHCNACIINSKGRLLGYFMRYKTNNDRVEAFFQDKNFPEEYVQEANLVYETEANLPVTHDLTIFPVETKDEFPDGLTTIAPIHVSGIRLGSLIIWRNDKEFLDDDLILVEIASTVVGIQLLNFQREEDEKNIRRRTAVTMAVNTLSYSELRAVSAILGELNGNEGQLTASVIADRIGITRSVIVNALRKLESAGIIESRSLGMKGTYLKVLIPDVFDEIKKRDY</sequence>
<evidence type="ECO:0000259" key="10">
    <source>
        <dbReference type="Pfam" id="PF08222"/>
    </source>
</evidence>
<feature type="DNA-binding region" description="H-T-H motif" evidence="8">
    <location>
        <begin position="207"/>
        <end position="226"/>
    </location>
</feature>
<dbReference type="NCBIfam" id="NF003170">
    <property type="entry name" value="PRK04158.1"/>
    <property type="match status" value="1"/>
</dbReference>
<dbReference type="InterPro" id="IPR029016">
    <property type="entry name" value="GAF-like_dom_sf"/>
</dbReference>
<organism evidence="11 12">
    <name type="scientific">Streptococcus sanguinis</name>
    <dbReference type="NCBI Taxonomy" id="1305"/>
    <lineage>
        <taxon>Bacteria</taxon>
        <taxon>Bacillati</taxon>
        <taxon>Bacillota</taxon>
        <taxon>Bacilli</taxon>
        <taxon>Lactobacillales</taxon>
        <taxon>Streptococcaceae</taxon>
        <taxon>Streptococcus</taxon>
    </lineage>
</organism>
<keyword evidence="2 8" id="KW-0963">Cytoplasm</keyword>
<dbReference type="GO" id="GO:0045892">
    <property type="term" value="P:negative regulation of DNA-templated transcription"/>
    <property type="evidence" value="ECO:0007669"/>
    <property type="project" value="UniProtKB-UniRule"/>
</dbReference>
<dbReference type="SUPFAM" id="SSF46785">
    <property type="entry name" value="Winged helix' DNA-binding domain"/>
    <property type="match status" value="1"/>
</dbReference>
<dbReference type="Proteomes" id="UP000249623">
    <property type="component" value="Chromosome 1"/>
</dbReference>
<evidence type="ECO:0000256" key="7">
    <source>
        <dbReference type="ARBA" id="ARBA00034538"/>
    </source>
</evidence>
<keyword evidence="5 8" id="KW-0238">DNA-binding</keyword>
<dbReference type="GO" id="GO:0005737">
    <property type="term" value="C:cytoplasm"/>
    <property type="evidence" value="ECO:0007669"/>
    <property type="project" value="UniProtKB-SubCell"/>
</dbReference>
<dbReference type="PANTHER" id="PTHR40062:SF1">
    <property type="entry name" value="GLOBAL TRANSCRIPTIONAL REGULATOR CODY"/>
    <property type="match status" value="1"/>
</dbReference>
<gene>
    <name evidence="8 11" type="primary">codY</name>
    <name evidence="11" type="ORF">NCTC11085_00560</name>
</gene>
<evidence type="ECO:0000313" key="11">
    <source>
        <dbReference type="EMBL" id="SQF34076.1"/>
    </source>
</evidence>
<dbReference type="PIRSF" id="PIRSF011572">
    <property type="entry name" value="GTP_sensing_CodY"/>
    <property type="match status" value="1"/>
</dbReference>
<evidence type="ECO:0000256" key="4">
    <source>
        <dbReference type="ARBA" id="ARBA00023015"/>
    </source>
</evidence>
<dbReference type="CDD" id="cd00090">
    <property type="entry name" value="HTH_ARSR"/>
    <property type="match status" value="1"/>
</dbReference>
<comment type="similarity">
    <text evidence="8">Belongs to the CodY family.</text>
</comment>
<dbReference type="Pfam" id="PF06018">
    <property type="entry name" value="CodY"/>
    <property type="match status" value="1"/>
</dbReference>
<dbReference type="InterPro" id="IPR036388">
    <property type="entry name" value="WH-like_DNA-bd_sf"/>
</dbReference>
<protein>
    <recommendedName>
        <fullName evidence="7 8">Global transcriptional regulator CodY</fullName>
    </recommendedName>
</protein>
<dbReference type="Gene3D" id="3.30.450.40">
    <property type="match status" value="1"/>
</dbReference>
<dbReference type="InterPro" id="IPR010312">
    <property type="entry name" value="Transc_reg_CodY_N"/>
</dbReference>
<evidence type="ECO:0000256" key="3">
    <source>
        <dbReference type="ARBA" id="ARBA00022491"/>
    </source>
</evidence>
<evidence type="ECO:0000259" key="9">
    <source>
        <dbReference type="Pfam" id="PF06018"/>
    </source>
</evidence>
<accession>A0A2X3VPC6</accession>
<keyword evidence="4 8" id="KW-0805">Transcription regulation</keyword>
<dbReference type="RefSeq" id="WP_002925679.1">
    <property type="nucleotide sequence ID" value="NZ_CP071430.1"/>
</dbReference>
<proteinExistence type="inferred from homology"/>
<dbReference type="InterPro" id="IPR013198">
    <property type="entry name" value="GTP_trans_reg_CodY_C"/>
</dbReference>
<feature type="region of interest" description="GAF domain" evidence="8">
    <location>
        <begin position="1"/>
        <end position="159"/>
    </location>
</feature>
<evidence type="ECO:0000256" key="8">
    <source>
        <dbReference type="HAMAP-Rule" id="MF_00621"/>
    </source>
</evidence>
<dbReference type="EMBL" id="LS483346">
    <property type="protein sequence ID" value="SQF34076.1"/>
    <property type="molecule type" value="Genomic_DNA"/>
</dbReference>
<dbReference type="FunFam" id="3.30.450.40:FF:000003">
    <property type="entry name" value="GTP-sensing transcriptional pleiotropic repressor CodY"/>
    <property type="match status" value="1"/>
</dbReference>
<reference evidence="11 12" key="1">
    <citation type="submission" date="2018-06" db="EMBL/GenBank/DDBJ databases">
        <authorList>
            <consortium name="Pathogen Informatics"/>
            <person name="Doyle S."/>
        </authorList>
    </citation>
    <scope>NUCLEOTIDE SEQUENCE [LARGE SCALE GENOMIC DNA]</scope>
    <source>
        <strain evidence="11 12">NCTC11085</strain>
    </source>
</reference>
<dbReference type="InterPro" id="IPR036390">
    <property type="entry name" value="WH_DNA-bd_sf"/>
</dbReference>
<evidence type="ECO:0000256" key="5">
    <source>
        <dbReference type="ARBA" id="ARBA00023125"/>
    </source>
</evidence>
<evidence type="ECO:0000313" key="12">
    <source>
        <dbReference type="Proteomes" id="UP000249623"/>
    </source>
</evidence>
<dbReference type="AlphaFoldDB" id="A0A2X3VPC6"/>